<organism evidence="1 2">
    <name type="scientific">Parascaris equorum</name>
    <name type="common">Equine roundworm</name>
    <dbReference type="NCBI Taxonomy" id="6256"/>
    <lineage>
        <taxon>Eukaryota</taxon>
        <taxon>Metazoa</taxon>
        <taxon>Ecdysozoa</taxon>
        <taxon>Nematoda</taxon>
        <taxon>Chromadorea</taxon>
        <taxon>Rhabditida</taxon>
        <taxon>Spirurina</taxon>
        <taxon>Ascaridomorpha</taxon>
        <taxon>Ascaridoidea</taxon>
        <taxon>Ascarididae</taxon>
        <taxon>Parascaris</taxon>
    </lineage>
</organism>
<sequence length="66" mass="7465">MQMKRCRRNMIAYTGHDALRLACVIRSLCDMAAWISDIALGPGKYVSRGVSIFDTEFFGVLIWTHA</sequence>
<name>A0A914R9Z4_PAREQ</name>
<dbReference type="WBParaSite" id="PEQ_0000309401-mRNA-1">
    <property type="protein sequence ID" value="PEQ_0000309401-mRNA-1"/>
    <property type="gene ID" value="PEQ_0000309401"/>
</dbReference>
<proteinExistence type="predicted"/>
<accession>A0A914R9Z4</accession>
<protein>
    <submittedName>
        <fullName evidence="2">Uncharacterized protein</fullName>
    </submittedName>
</protein>
<reference evidence="2" key="1">
    <citation type="submission" date="2022-11" db="UniProtKB">
        <authorList>
            <consortium name="WormBaseParasite"/>
        </authorList>
    </citation>
    <scope>IDENTIFICATION</scope>
</reference>
<keyword evidence="1" id="KW-1185">Reference proteome</keyword>
<evidence type="ECO:0000313" key="2">
    <source>
        <dbReference type="WBParaSite" id="PEQ_0000309401-mRNA-1"/>
    </source>
</evidence>
<dbReference type="AlphaFoldDB" id="A0A914R9Z4"/>
<dbReference type="Proteomes" id="UP000887564">
    <property type="component" value="Unplaced"/>
</dbReference>
<evidence type="ECO:0000313" key="1">
    <source>
        <dbReference type="Proteomes" id="UP000887564"/>
    </source>
</evidence>